<reference evidence="2 3" key="1">
    <citation type="journal article" date="2022" name="G3 (Bethesda)">
        <title>Whole-genome sequence and methylome profiling of the almond [Prunus dulcis (Mill.) D.A. Webb] cultivar 'Nonpareil'.</title>
        <authorList>
            <person name="D'Amico-Willman K.M."/>
            <person name="Ouma W.Z."/>
            <person name="Meulia T."/>
            <person name="Sideli G.M."/>
            <person name="Gradziel T.M."/>
            <person name="Fresnedo-Ramirez J."/>
        </authorList>
    </citation>
    <scope>NUCLEOTIDE SEQUENCE [LARGE SCALE GENOMIC DNA]</scope>
    <source>
        <strain evidence="2">Clone GOH B32 T37-40</strain>
    </source>
</reference>
<name>A0AAD4VF22_PRUDU</name>
<dbReference type="GO" id="GO:0035336">
    <property type="term" value="P:long-chain fatty-acyl-CoA metabolic process"/>
    <property type="evidence" value="ECO:0007669"/>
    <property type="project" value="TreeGrafter"/>
</dbReference>
<evidence type="ECO:0000259" key="1">
    <source>
        <dbReference type="Pfam" id="PF03015"/>
    </source>
</evidence>
<feature type="domain" description="Fatty acyl-CoA reductase C-terminal" evidence="1">
    <location>
        <begin position="147"/>
        <end position="243"/>
    </location>
</feature>
<comment type="caution">
    <text evidence="2">The sequence shown here is derived from an EMBL/GenBank/DDBJ whole genome shotgun (WGS) entry which is preliminary data.</text>
</comment>
<dbReference type="PANTHER" id="PTHR11011:SF84">
    <property type="entry name" value="ACYL-COA REDUCTASE-LIKE PROTEIN, PUTATIVE-RELATED"/>
    <property type="match status" value="1"/>
</dbReference>
<dbReference type="Gene3D" id="3.40.50.720">
    <property type="entry name" value="NAD(P)-binding Rossmann-like Domain"/>
    <property type="match status" value="1"/>
</dbReference>
<dbReference type="EMBL" id="JAJFAZ020000006">
    <property type="protein sequence ID" value="KAI5322712.1"/>
    <property type="molecule type" value="Genomic_DNA"/>
</dbReference>
<proteinExistence type="predicted"/>
<dbReference type="CDD" id="cd09071">
    <property type="entry name" value="FAR_C"/>
    <property type="match status" value="1"/>
</dbReference>
<evidence type="ECO:0000313" key="2">
    <source>
        <dbReference type="EMBL" id="KAI5322712.1"/>
    </source>
</evidence>
<accession>A0AAD4VF22</accession>
<dbReference type="InterPro" id="IPR033640">
    <property type="entry name" value="FAR_C"/>
</dbReference>
<dbReference type="Pfam" id="PF03015">
    <property type="entry name" value="Sterile"/>
    <property type="match status" value="1"/>
</dbReference>
<dbReference type="InterPro" id="IPR026055">
    <property type="entry name" value="FAR"/>
</dbReference>
<dbReference type="SUPFAM" id="SSF51735">
    <property type="entry name" value="NAD(P)-binding Rossmann-fold domains"/>
    <property type="match status" value="1"/>
</dbReference>
<sequence>MKAFGIQRAKLNGWANTYVFTKAMGETLLVGFKALGPLILQLVVILGKFKCILADPVSVLDLIPVDMVVNSIIVATVANANRSACVIYHVGTSMRNPVTISDFLNVVRKYFTRNPWLNKDREPVKIRRMKIFKSTATFSMYMQIRFVLPLAGLKLVSKAFGQYFRNGYVDYNRKMTSVMRLVGLYKPFMLFKGIFDDTNAEELRRATRESFIDAYNFDFDPKSIDWEDYFIQTHIPGLQKHVLIK</sequence>
<gene>
    <name evidence="2" type="ORF">L3X38_031784</name>
</gene>
<dbReference type="PANTHER" id="PTHR11011">
    <property type="entry name" value="MALE STERILITY PROTEIN 2-RELATED"/>
    <property type="match status" value="1"/>
</dbReference>
<protein>
    <recommendedName>
        <fullName evidence="1">Fatty acyl-CoA reductase C-terminal domain-containing protein</fullName>
    </recommendedName>
</protein>
<dbReference type="GO" id="GO:0080019">
    <property type="term" value="F:alcohol-forming very long-chain fatty acyl-CoA reductase activity"/>
    <property type="evidence" value="ECO:0007669"/>
    <property type="project" value="InterPro"/>
</dbReference>
<dbReference type="GO" id="GO:0010345">
    <property type="term" value="P:suberin biosynthetic process"/>
    <property type="evidence" value="ECO:0007669"/>
    <property type="project" value="TreeGrafter"/>
</dbReference>
<dbReference type="Proteomes" id="UP001054821">
    <property type="component" value="Chromosome 6"/>
</dbReference>
<evidence type="ECO:0000313" key="3">
    <source>
        <dbReference type="Proteomes" id="UP001054821"/>
    </source>
</evidence>
<dbReference type="InterPro" id="IPR036291">
    <property type="entry name" value="NAD(P)-bd_dom_sf"/>
</dbReference>
<organism evidence="2 3">
    <name type="scientific">Prunus dulcis</name>
    <name type="common">Almond</name>
    <name type="synonym">Amygdalus dulcis</name>
    <dbReference type="NCBI Taxonomy" id="3755"/>
    <lineage>
        <taxon>Eukaryota</taxon>
        <taxon>Viridiplantae</taxon>
        <taxon>Streptophyta</taxon>
        <taxon>Embryophyta</taxon>
        <taxon>Tracheophyta</taxon>
        <taxon>Spermatophyta</taxon>
        <taxon>Magnoliopsida</taxon>
        <taxon>eudicotyledons</taxon>
        <taxon>Gunneridae</taxon>
        <taxon>Pentapetalae</taxon>
        <taxon>rosids</taxon>
        <taxon>fabids</taxon>
        <taxon>Rosales</taxon>
        <taxon>Rosaceae</taxon>
        <taxon>Amygdaloideae</taxon>
        <taxon>Amygdaleae</taxon>
        <taxon>Prunus</taxon>
    </lineage>
</organism>
<keyword evidence="3" id="KW-1185">Reference proteome</keyword>
<dbReference type="AlphaFoldDB" id="A0AAD4VF22"/>